<dbReference type="AlphaFoldDB" id="A0A7S3CLS2"/>
<evidence type="ECO:0000256" key="4">
    <source>
        <dbReference type="SAM" id="MobiDB-lite"/>
    </source>
</evidence>
<protein>
    <recommendedName>
        <fullName evidence="5">EF-hand domain-containing protein</fullName>
    </recommendedName>
</protein>
<organism evidence="6">
    <name type="scientific">Strombidium rassoulzadegani</name>
    <dbReference type="NCBI Taxonomy" id="1082188"/>
    <lineage>
        <taxon>Eukaryota</taxon>
        <taxon>Sar</taxon>
        <taxon>Alveolata</taxon>
        <taxon>Ciliophora</taxon>
        <taxon>Intramacronucleata</taxon>
        <taxon>Spirotrichea</taxon>
        <taxon>Oligotrichia</taxon>
        <taxon>Strombidiidae</taxon>
        <taxon>Strombidium</taxon>
    </lineage>
</organism>
<evidence type="ECO:0000256" key="1">
    <source>
        <dbReference type="ARBA" id="ARBA00022723"/>
    </source>
</evidence>
<name>A0A7S3CLS2_9SPIT</name>
<evidence type="ECO:0000256" key="2">
    <source>
        <dbReference type="ARBA" id="ARBA00022737"/>
    </source>
</evidence>
<reference evidence="6" key="1">
    <citation type="submission" date="2021-01" db="EMBL/GenBank/DDBJ databases">
        <authorList>
            <person name="Corre E."/>
            <person name="Pelletier E."/>
            <person name="Niang G."/>
            <person name="Scheremetjew M."/>
            <person name="Finn R."/>
            <person name="Kale V."/>
            <person name="Holt S."/>
            <person name="Cochrane G."/>
            <person name="Meng A."/>
            <person name="Brown T."/>
            <person name="Cohen L."/>
        </authorList>
    </citation>
    <scope>NUCLEOTIDE SEQUENCE</scope>
    <source>
        <strain evidence="6">Ras09</strain>
    </source>
</reference>
<keyword evidence="3" id="KW-0106">Calcium</keyword>
<dbReference type="EMBL" id="HBIA01006766">
    <property type="protein sequence ID" value="CAE0231655.1"/>
    <property type="molecule type" value="Transcribed_RNA"/>
</dbReference>
<feature type="domain" description="EF-hand" evidence="5">
    <location>
        <begin position="314"/>
        <end position="349"/>
    </location>
</feature>
<dbReference type="SUPFAM" id="SSF47473">
    <property type="entry name" value="EF-hand"/>
    <property type="match status" value="1"/>
</dbReference>
<dbReference type="InterPro" id="IPR051581">
    <property type="entry name" value="Ca-bind"/>
</dbReference>
<evidence type="ECO:0000256" key="3">
    <source>
        <dbReference type="ARBA" id="ARBA00022837"/>
    </source>
</evidence>
<dbReference type="InterPro" id="IPR011992">
    <property type="entry name" value="EF-hand-dom_pair"/>
</dbReference>
<dbReference type="PROSITE" id="PS50222">
    <property type="entry name" value="EF_HAND_2"/>
    <property type="match status" value="2"/>
</dbReference>
<evidence type="ECO:0000259" key="5">
    <source>
        <dbReference type="PROSITE" id="PS50222"/>
    </source>
</evidence>
<dbReference type="GO" id="GO:0005509">
    <property type="term" value="F:calcium ion binding"/>
    <property type="evidence" value="ECO:0007669"/>
    <property type="project" value="InterPro"/>
</dbReference>
<dbReference type="Gene3D" id="1.10.238.10">
    <property type="entry name" value="EF-hand"/>
    <property type="match status" value="2"/>
</dbReference>
<accession>A0A7S3CLS2</accession>
<feature type="domain" description="EF-hand" evidence="5">
    <location>
        <begin position="189"/>
        <end position="224"/>
    </location>
</feature>
<keyword evidence="1" id="KW-0479">Metal-binding</keyword>
<sequence length="352" mass="40611">MTRTTAASVNMNKGDPGSYSHQGNLNTRNRAGRLSQVNNKAISRSAVNKLTKPSSHKFSQSKTMKTAGEILNYPYSFDQELRDDDLAALDNQLAKQQYEEQYRVAEIQNQQLFSPIREEFKGAKEVARAIFDMTEIEGLLEKKRRELVLRSDFNLCDTFKMFGGLSKGIQGIDCDDLFSTITQNLDLTVTKDEVFILFYKIDKDGDGLISYEELSNCFMPRSHEYAVLLQSRGGFYGSESDYKKYFEGPTRDLIRVFIRGFIDCEVSIEHVRQRICNKLKMNNYTIFCAIDELNRGSINIDDFRLFIKKANLYPIEKNLILLFERFDKYGTGYVKFEDFVAAITPFMNNEQF</sequence>
<dbReference type="InterPro" id="IPR002048">
    <property type="entry name" value="EF_hand_dom"/>
</dbReference>
<evidence type="ECO:0000313" key="6">
    <source>
        <dbReference type="EMBL" id="CAE0231655.1"/>
    </source>
</evidence>
<proteinExistence type="predicted"/>
<keyword evidence="2" id="KW-0677">Repeat</keyword>
<gene>
    <name evidence="6" type="ORF">SRAS04492_LOCUS3453</name>
</gene>
<dbReference type="PANTHER" id="PTHR34524:SF6">
    <property type="entry name" value="CALCYPHOSINE LIKE"/>
    <property type="match status" value="1"/>
</dbReference>
<feature type="compositionally biased region" description="Polar residues" evidence="4">
    <location>
        <begin position="1"/>
        <end position="11"/>
    </location>
</feature>
<dbReference type="InterPro" id="IPR018247">
    <property type="entry name" value="EF_Hand_1_Ca_BS"/>
</dbReference>
<dbReference type="Pfam" id="PF13833">
    <property type="entry name" value="EF-hand_8"/>
    <property type="match status" value="1"/>
</dbReference>
<dbReference type="PROSITE" id="PS00018">
    <property type="entry name" value="EF_HAND_1"/>
    <property type="match status" value="1"/>
</dbReference>
<feature type="region of interest" description="Disordered" evidence="4">
    <location>
        <begin position="1"/>
        <end position="26"/>
    </location>
</feature>
<dbReference type="PANTHER" id="PTHR34524">
    <property type="entry name" value="CALCYPHOSIN"/>
    <property type="match status" value="1"/>
</dbReference>